<evidence type="ECO:0000313" key="4">
    <source>
        <dbReference type="Proteomes" id="UP000472372"/>
    </source>
</evidence>
<feature type="region of interest" description="Disordered" evidence="2">
    <location>
        <begin position="1"/>
        <end position="35"/>
    </location>
</feature>
<feature type="coiled-coil region" evidence="1">
    <location>
        <begin position="613"/>
        <end position="647"/>
    </location>
</feature>
<accession>A0A6S6VWW6</accession>
<dbReference type="AlphaFoldDB" id="A0A6S6VWW6"/>
<dbReference type="Proteomes" id="UP000472372">
    <property type="component" value="Chromosome 3"/>
</dbReference>
<proteinExistence type="predicted"/>
<feature type="coiled-coil region" evidence="1">
    <location>
        <begin position="524"/>
        <end position="579"/>
    </location>
</feature>
<organism evidence="3 4">
    <name type="scientific">Pyrenophora teres f. teres</name>
    <dbReference type="NCBI Taxonomy" id="97479"/>
    <lineage>
        <taxon>Eukaryota</taxon>
        <taxon>Fungi</taxon>
        <taxon>Dikarya</taxon>
        <taxon>Ascomycota</taxon>
        <taxon>Pezizomycotina</taxon>
        <taxon>Dothideomycetes</taxon>
        <taxon>Pleosporomycetidae</taxon>
        <taxon>Pleosporales</taxon>
        <taxon>Pleosporineae</taxon>
        <taxon>Pleosporaceae</taxon>
        <taxon>Pyrenophora</taxon>
    </lineage>
</organism>
<gene>
    <name evidence="3" type="ORF">PTTW11_03526</name>
</gene>
<reference evidence="3" key="1">
    <citation type="submission" date="2021-02" db="EMBL/GenBank/DDBJ databases">
        <authorList>
            <person name="Syme A R."/>
            <person name="Syme A R."/>
            <person name="Moolhuijzen P."/>
        </authorList>
    </citation>
    <scope>NUCLEOTIDE SEQUENCE</scope>
    <source>
        <strain evidence="3">W1-1</strain>
    </source>
</reference>
<feature type="region of interest" description="Disordered" evidence="2">
    <location>
        <begin position="699"/>
        <end position="734"/>
    </location>
</feature>
<evidence type="ECO:0000256" key="2">
    <source>
        <dbReference type="SAM" id="MobiDB-lite"/>
    </source>
</evidence>
<feature type="region of interest" description="Disordered" evidence="2">
    <location>
        <begin position="329"/>
        <end position="384"/>
    </location>
</feature>
<name>A0A6S6VWW6_9PLEO</name>
<feature type="compositionally biased region" description="Polar residues" evidence="2">
    <location>
        <begin position="1"/>
        <end position="11"/>
    </location>
</feature>
<sequence length="832" mass="92172">MGMNESKQSIMPGTFPGDADRPQRESCGSGSSDTGSLVAQVAGQFNRSVTTSKIDNDTKLSAEKLHPFAFRFPTAVDIKKIWEDIELKKNRLQGFDALQIMSDLSLLEHANLPKEAILSCSIMDQVRDLQTHLNENIAAKASVVLQRLASIISPKPDPRPATTFNKTVWENTVWDLSLSVPISQKIVDTPTLFRGGASGDTMNAVSSAQLPHVPPIAISSEIPHTLAGTKSPGLFSGFVGPREKLPVRWTNPPQEIGAFAQTTSQLPASSFAFPPTNTAKISLFGSRPAATDKGLFSSLSLERPTEQSVSQSTYNKSLFINPNDGKTQQGLFGSSTLSPGAVIPQNPMEQKSSVKNMVPDNDDTSDLVENTAPDVSKPSDAKASPDSWVIPNINTYEDLAEYLKSCIELDERRIPPWRDDLNRLWKEVTSVIDDIYNKGRDVGSRVILETSSKKGQLDKLRNKGTVSYAGFQEGLEEETEERNLLEHQHNKEQSRSTLVGLMCVLLQKIVALDKQNIAKYQACIEEMKQDTKATKARLVSTERDLEITSNKLSTVGEQLEKAEKEKIGLKNREKDLDHKFRKDMDRIIQKHAASSEEVRAQVSRQVSTKSFELAKTMGKVEDLQRQLKSLEQEKQHLSSAKITLDKECQDLKAKVENLKSYGEGYIQFKHQLEELQASYNDAIFERDDLQHRLNAITTAENDKPKLEPKLNSSISIPAAPRRDSQNPTTDSDHLDGVIEHWKNALKVKLASMTKTKEDITVLDAEIQKAQLALSPRLASRPLAVPPAQIVARHGFLDTGMEPLPRSEGAPANRVVNNTNHTWSSVVKRKPAV</sequence>
<evidence type="ECO:0000313" key="3">
    <source>
        <dbReference type="EMBL" id="CAE7023066.1"/>
    </source>
</evidence>
<protein>
    <submittedName>
        <fullName evidence="3">Myosin tail 1 multi-domain protein</fullName>
    </submittedName>
</protein>
<feature type="compositionally biased region" description="Polar residues" evidence="2">
    <location>
        <begin position="26"/>
        <end position="35"/>
    </location>
</feature>
<feature type="compositionally biased region" description="Polar residues" evidence="2">
    <location>
        <begin position="329"/>
        <end position="338"/>
    </location>
</feature>
<evidence type="ECO:0000256" key="1">
    <source>
        <dbReference type="SAM" id="Coils"/>
    </source>
</evidence>
<feature type="compositionally biased region" description="Basic and acidic residues" evidence="2">
    <location>
        <begin position="720"/>
        <end position="734"/>
    </location>
</feature>
<dbReference type="EMBL" id="HG992979">
    <property type="protein sequence ID" value="CAE7023066.1"/>
    <property type="molecule type" value="Genomic_DNA"/>
</dbReference>
<keyword evidence="1" id="KW-0175">Coiled coil</keyword>